<organism evidence="1">
    <name type="scientific">Rhizophora mucronata</name>
    <name type="common">Asiatic mangrove</name>
    <dbReference type="NCBI Taxonomy" id="61149"/>
    <lineage>
        <taxon>Eukaryota</taxon>
        <taxon>Viridiplantae</taxon>
        <taxon>Streptophyta</taxon>
        <taxon>Embryophyta</taxon>
        <taxon>Tracheophyta</taxon>
        <taxon>Spermatophyta</taxon>
        <taxon>Magnoliopsida</taxon>
        <taxon>eudicotyledons</taxon>
        <taxon>Gunneridae</taxon>
        <taxon>Pentapetalae</taxon>
        <taxon>rosids</taxon>
        <taxon>fabids</taxon>
        <taxon>Malpighiales</taxon>
        <taxon>Rhizophoraceae</taxon>
        <taxon>Rhizophora</taxon>
    </lineage>
</organism>
<reference evidence="1" key="1">
    <citation type="submission" date="2018-02" db="EMBL/GenBank/DDBJ databases">
        <title>Rhizophora mucronata_Transcriptome.</title>
        <authorList>
            <person name="Meera S.P."/>
            <person name="Sreeshan A."/>
            <person name="Augustine A."/>
        </authorList>
    </citation>
    <scope>NUCLEOTIDE SEQUENCE</scope>
    <source>
        <tissue evidence="1">Leaf</tissue>
    </source>
</reference>
<name>A0A2P2N661_RHIMU</name>
<protein>
    <submittedName>
        <fullName evidence="1">Uncharacterized protein</fullName>
    </submittedName>
</protein>
<accession>A0A2P2N661</accession>
<proteinExistence type="predicted"/>
<sequence length="30" mass="3274">MVSAGIDNDVNLLVNFEDFNAVELPRPQVG</sequence>
<evidence type="ECO:0000313" key="1">
    <source>
        <dbReference type="EMBL" id="MBX37997.1"/>
    </source>
</evidence>
<dbReference type="AlphaFoldDB" id="A0A2P2N661"/>
<dbReference type="EMBL" id="GGEC01057513">
    <property type="protein sequence ID" value="MBX37997.1"/>
    <property type="molecule type" value="Transcribed_RNA"/>
</dbReference>